<dbReference type="Gene3D" id="1.10.287.1060">
    <property type="entry name" value="ESAT-6-like"/>
    <property type="match status" value="1"/>
</dbReference>
<dbReference type="EMBL" id="JABELX010000007">
    <property type="protein sequence ID" value="NNH72328.1"/>
    <property type="molecule type" value="Genomic_DNA"/>
</dbReference>
<dbReference type="InterPro" id="IPR036689">
    <property type="entry name" value="ESAT-6-like_sf"/>
</dbReference>
<reference evidence="3 4" key="1">
    <citation type="submission" date="2020-05" db="EMBL/GenBank/DDBJ databases">
        <title>MicrobeNet Type strains.</title>
        <authorList>
            <person name="Nicholson A.C."/>
        </authorList>
    </citation>
    <scope>NUCLEOTIDE SEQUENCE [LARGE SCALE GENOMIC DNA]</scope>
    <source>
        <strain evidence="3 4">JCM 3224</strain>
    </source>
</reference>
<comment type="caution">
    <text evidence="3">The sequence shown here is derived from an EMBL/GenBank/DDBJ whole genome shotgun (WGS) entry which is preliminary data.</text>
</comment>
<accession>A0A849C3J1</accession>
<organism evidence="3 4">
    <name type="scientific">Nocardia uniformis</name>
    <dbReference type="NCBI Taxonomy" id="53432"/>
    <lineage>
        <taxon>Bacteria</taxon>
        <taxon>Bacillati</taxon>
        <taxon>Actinomycetota</taxon>
        <taxon>Actinomycetes</taxon>
        <taxon>Mycobacteriales</taxon>
        <taxon>Nocardiaceae</taxon>
        <taxon>Nocardia</taxon>
    </lineage>
</organism>
<dbReference type="SUPFAM" id="SSF140453">
    <property type="entry name" value="EsxAB dimer-like"/>
    <property type="match status" value="1"/>
</dbReference>
<dbReference type="Pfam" id="PF23275">
    <property type="entry name" value="TPR_23"/>
    <property type="match status" value="1"/>
</dbReference>
<evidence type="ECO:0000313" key="4">
    <source>
        <dbReference type="Proteomes" id="UP000586827"/>
    </source>
</evidence>
<dbReference type="Proteomes" id="UP000586827">
    <property type="component" value="Unassembled WGS sequence"/>
</dbReference>
<keyword evidence="4" id="KW-1185">Reference proteome</keyword>
<proteinExistence type="predicted"/>
<evidence type="ECO:0000313" key="3">
    <source>
        <dbReference type="EMBL" id="NNH72328.1"/>
    </source>
</evidence>
<feature type="compositionally biased region" description="Basic and acidic residues" evidence="1">
    <location>
        <begin position="348"/>
        <end position="357"/>
    </location>
</feature>
<sequence length="867" mass="92875">MAQAWNLTRANVTAWQTSALSDLAGAIETAAKTYDEKSGSMSTHFANLNGSWAGKAYDAAYNRIGEEHRESLKVGDEVDDIVTALRAADTRLHNERETLLNKVADAEDPAGAIAGEKVTVSDSWLVSATTPDGVTDEQKKQIRDACKLHQDAIGTALMSLRDAAFEEAQKVTTASQEARDRGTYFGDGINSALPEGGLVRDTELGYDTGREDGEAIADGTATEAQIQRIAARLAEAGLTPEQLAALANGQEVTVPVTAMAYLDEFYATAGRDGLLSFSEQLKNNGSPQATQLREDLADGLMILSNEKVVVRNSNGTGAVSMRGGYDRLHPEVQELVGTRPGLDLPDGNTREVPDDYRSGGLFGNNSGATEEYDRDLKRFASLMNAAGEGSEPGQRFGMELTRQGAHQAVLADKWSSGGTHDGPAEQMIQDLVGAGTRSDEANYALLTGNGSEELFGKGTPGQEYGDGYHRDELLVPLLTHGWSDDGESLSEMFTWINEDARITDPSNLVQVEDARQAGEAAYGLAQLLSTTESGLNGQNLYESWLDLPGHDGQSLGEVNPTATKALAAALAPYTLDMVDANDDLKNTVGFGDLGGPIEATRVFSILDTDPDAATIINSAALAEAERIDGIFADRYANGDQDHLLGTQSGDLRWLVNAGIEAEIADRQLNAADADTAKQQKYAAAYTAGQILLGGFGPEYAAAAAVTEFFKNDITSVDGTFVNPFNELEITSDGTDYSKYNPGEIGDANNRMYAMMQGLVNGGHIDPSTVPAEFRNPDGTLKTYVAVISADPDRTPVINEAFKALPQIIKDGGVTDKTDYTDAVTETATINNRDILYRGNTNNQVALEDVLKNDSTNADRSNQWRRRD</sequence>
<protein>
    <recommendedName>
        <fullName evidence="2">TPR repeat domain-containing protein</fullName>
    </recommendedName>
</protein>
<feature type="domain" description="TPR repeat" evidence="2">
    <location>
        <begin position="235"/>
        <end position="495"/>
    </location>
</feature>
<evidence type="ECO:0000259" key="2">
    <source>
        <dbReference type="Pfam" id="PF23275"/>
    </source>
</evidence>
<dbReference type="RefSeq" id="WP_067519024.1">
    <property type="nucleotide sequence ID" value="NZ_JABELX010000007.1"/>
</dbReference>
<evidence type="ECO:0000256" key="1">
    <source>
        <dbReference type="SAM" id="MobiDB-lite"/>
    </source>
</evidence>
<name>A0A849C3J1_9NOCA</name>
<gene>
    <name evidence="3" type="ORF">HLB23_21115</name>
</gene>
<dbReference type="InterPro" id="IPR057037">
    <property type="entry name" value="TPR_rep_actino"/>
</dbReference>
<dbReference type="AlphaFoldDB" id="A0A849C3J1"/>
<feature type="region of interest" description="Disordered" evidence="1">
    <location>
        <begin position="337"/>
        <end position="368"/>
    </location>
</feature>